<evidence type="ECO:0000256" key="1">
    <source>
        <dbReference type="ARBA" id="ARBA00000803"/>
    </source>
</evidence>
<keyword evidence="17" id="KW-0378">Hydrolase</keyword>
<dbReference type="GO" id="GO:0004771">
    <property type="term" value="F:sterol ester esterase activity"/>
    <property type="evidence" value="ECO:0007669"/>
    <property type="project" value="TreeGrafter"/>
</dbReference>
<evidence type="ECO:0000256" key="15">
    <source>
        <dbReference type="ARBA" id="ARBA00022548"/>
    </source>
</evidence>
<evidence type="ECO:0000256" key="31">
    <source>
        <dbReference type="ARBA" id="ARBA00047674"/>
    </source>
</evidence>
<dbReference type="Pfam" id="PF07859">
    <property type="entry name" value="Abhydrolase_3"/>
    <property type="match status" value="1"/>
</dbReference>
<keyword evidence="14" id="KW-0963">Cytoplasm</keyword>
<evidence type="ECO:0000256" key="7">
    <source>
        <dbReference type="ARBA" id="ARBA00004879"/>
    </source>
</evidence>
<feature type="region of interest" description="Disordered" evidence="41">
    <location>
        <begin position="436"/>
        <end position="466"/>
    </location>
</feature>
<comment type="catalytic activity">
    <reaction evidence="27">
        <text>1-(9Z-octadecenoyl)-glycerol + H2O = glycerol + (9Z)-octadecenoate + H(+)</text>
        <dbReference type="Rhea" id="RHEA:38487"/>
        <dbReference type="ChEBI" id="CHEBI:15377"/>
        <dbReference type="ChEBI" id="CHEBI:15378"/>
        <dbReference type="ChEBI" id="CHEBI:17754"/>
        <dbReference type="ChEBI" id="CHEBI:30823"/>
        <dbReference type="ChEBI" id="CHEBI:75342"/>
    </reaction>
    <physiologicalReaction direction="left-to-right" evidence="27">
        <dbReference type="Rhea" id="RHEA:38488"/>
    </physiologicalReaction>
</comment>
<accession>A0A816MNQ2</accession>
<feature type="compositionally biased region" description="Basic and acidic residues" evidence="41">
    <location>
        <begin position="1007"/>
        <end position="1016"/>
    </location>
</feature>
<feature type="signal peptide" evidence="42">
    <location>
        <begin position="1"/>
        <end position="22"/>
    </location>
</feature>
<feature type="domain" description="MAM" evidence="43">
    <location>
        <begin position="153"/>
        <end position="239"/>
    </location>
</feature>
<evidence type="ECO:0000256" key="25">
    <source>
        <dbReference type="ARBA" id="ARBA00031112"/>
    </source>
</evidence>
<evidence type="ECO:0000256" key="42">
    <source>
        <dbReference type="SAM" id="SignalP"/>
    </source>
</evidence>
<dbReference type="Proteomes" id="UP000663887">
    <property type="component" value="Unassembled WGS sequence"/>
</dbReference>
<evidence type="ECO:0000256" key="23">
    <source>
        <dbReference type="ARBA" id="ARBA00023406"/>
    </source>
</evidence>
<keyword evidence="13" id="KW-1003">Cell membrane</keyword>
<evidence type="ECO:0000256" key="39">
    <source>
        <dbReference type="ARBA" id="ARBA00049461"/>
    </source>
</evidence>
<feature type="compositionally biased region" description="Polar residues" evidence="41">
    <location>
        <begin position="397"/>
        <end position="409"/>
    </location>
</feature>
<organism evidence="44 45">
    <name type="scientific">Rotaria magnacalcarata</name>
    <dbReference type="NCBI Taxonomy" id="392030"/>
    <lineage>
        <taxon>Eukaryota</taxon>
        <taxon>Metazoa</taxon>
        <taxon>Spiralia</taxon>
        <taxon>Gnathifera</taxon>
        <taxon>Rotifera</taxon>
        <taxon>Eurotatoria</taxon>
        <taxon>Bdelloidea</taxon>
        <taxon>Philodinida</taxon>
        <taxon>Philodinidae</taxon>
        <taxon>Rotaria</taxon>
    </lineage>
</organism>
<evidence type="ECO:0000256" key="27">
    <source>
        <dbReference type="ARBA" id="ARBA00047438"/>
    </source>
</evidence>
<evidence type="ECO:0000256" key="2">
    <source>
        <dbReference type="ARBA" id="ARBA00001613"/>
    </source>
</evidence>
<dbReference type="GO" id="GO:0004806">
    <property type="term" value="F:triacylglycerol lipase activity"/>
    <property type="evidence" value="ECO:0007669"/>
    <property type="project" value="TreeGrafter"/>
</dbReference>
<dbReference type="PROSITE" id="PS50060">
    <property type="entry name" value="MAM_2"/>
    <property type="match status" value="1"/>
</dbReference>
<evidence type="ECO:0000256" key="16">
    <source>
        <dbReference type="ARBA" id="ARBA00022677"/>
    </source>
</evidence>
<evidence type="ECO:0000256" key="11">
    <source>
        <dbReference type="ARBA" id="ARBA00013254"/>
    </source>
</evidence>
<evidence type="ECO:0000256" key="32">
    <source>
        <dbReference type="ARBA" id="ARBA00048386"/>
    </source>
</evidence>
<keyword evidence="19" id="KW-0443">Lipid metabolism</keyword>
<evidence type="ECO:0000256" key="4">
    <source>
        <dbReference type="ARBA" id="ARBA00004345"/>
    </source>
</evidence>
<evidence type="ECO:0000256" key="6">
    <source>
        <dbReference type="ARBA" id="ARBA00004514"/>
    </source>
</evidence>
<dbReference type="PANTHER" id="PTHR23025">
    <property type="entry name" value="TRIACYLGLYCEROL LIPASE"/>
    <property type="match status" value="1"/>
</dbReference>
<evidence type="ECO:0000256" key="8">
    <source>
        <dbReference type="ARBA" id="ARBA00005189"/>
    </source>
</evidence>
<comment type="pathway">
    <text evidence="7">Glycerolipid metabolism; triacylglycerol degradation.</text>
</comment>
<comment type="catalytic activity">
    <reaction evidence="40">
        <text>1,2-di-(9Z-octadecenoyl)-sn-glycerol + H2O = (9Z-octadecenoyl)-glycerol + (9Z)-octadecenoate + H(+)</text>
        <dbReference type="Rhea" id="RHEA:39935"/>
        <dbReference type="ChEBI" id="CHEBI:15377"/>
        <dbReference type="ChEBI" id="CHEBI:15378"/>
        <dbReference type="ChEBI" id="CHEBI:30823"/>
        <dbReference type="ChEBI" id="CHEBI:52333"/>
        <dbReference type="ChEBI" id="CHEBI:75937"/>
    </reaction>
    <physiologicalReaction direction="left-to-right" evidence="40">
        <dbReference type="Rhea" id="RHEA:39936"/>
    </physiologicalReaction>
</comment>
<dbReference type="GO" id="GO:0019433">
    <property type="term" value="P:triglyceride catabolic process"/>
    <property type="evidence" value="ECO:0007669"/>
    <property type="project" value="UniProtKB-UniPathway"/>
</dbReference>
<protein>
    <recommendedName>
        <fullName evidence="12">Hormone-sensitive lipase</fullName>
        <ecNumber evidence="11">3.1.1.23</ecNumber>
        <ecNumber evidence="10">3.1.1.79</ecNumber>
    </recommendedName>
    <alternativeName>
        <fullName evidence="25">Monoacylglycerol lipase LIPE</fullName>
    </alternativeName>
    <alternativeName>
        <fullName evidence="24">Retinyl ester hydrolase</fullName>
    </alternativeName>
</protein>
<comment type="catalytic activity">
    <reaction evidence="39">
        <text>2-(9Z-octadecenoyl)-glycerol + H2O = glycerol + (9Z)-octadecenoate + H(+)</text>
        <dbReference type="Rhea" id="RHEA:38491"/>
        <dbReference type="ChEBI" id="CHEBI:15377"/>
        <dbReference type="ChEBI" id="CHEBI:15378"/>
        <dbReference type="ChEBI" id="CHEBI:17754"/>
        <dbReference type="ChEBI" id="CHEBI:30823"/>
        <dbReference type="ChEBI" id="CHEBI:73990"/>
    </reaction>
    <physiologicalReaction direction="left-to-right" evidence="39">
        <dbReference type="Rhea" id="RHEA:38492"/>
    </physiologicalReaction>
</comment>
<comment type="catalytic activity">
    <reaction evidence="36">
        <text>2,3-di-(9Z)-octadecenoyl-sn-glycerol + H2O = 2-(9Z-octadecenoyl)-glycerol + (9Z)-octadecenoate + H(+)</text>
        <dbReference type="Rhea" id="RHEA:38383"/>
        <dbReference type="ChEBI" id="CHEBI:15377"/>
        <dbReference type="ChEBI" id="CHEBI:15378"/>
        <dbReference type="ChEBI" id="CHEBI:30823"/>
        <dbReference type="ChEBI" id="CHEBI:73990"/>
        <dbReference type="ChEBI" id="CHEBI:75824"/>
    </reaction>
    <physiologicalReaction direction="left-to-right" evidence="36">
        <dbReference type="Rhea" id="RHEA:38384"/>
    </physiologicalReaction>
</comment>
<keyword evidence="18" id="KW-0442">Lipid degradation</keyword>
<dbReference type="Pfam" id="PF00629">
    <property type="entry name" value="MAM"/>
    <property type="match status" value="1"/>
</dbReference>
<dbReference type="PANTHER" id="PTHR23025:SF3">
    <property type="entry name" value="HORMONE-SENSITIVE LIPASE"/>
    <property type="match status" value="1"/>
</dbReference>
<evidence type="ECO:0000256" key="30">
    <source>
        <dbReference type="ARBA" id="ARBA00047653"/>
    </source>
</evidence>
<evidence type="ECO:0000256" key="40">
    <source>
        <dbReference type="ARBA" id="ARBA00049519"/>
    </source>
</evidence>
<dbReference type="Pfam" id="PF06350">
    <property type="entry name" value="HSL_N"/>
    <property type="match status" value="1"/>
</dbReference>
<evidence type="ECO:0000256" key="24">
    <source>
        <dbReference type="ARBA" id="ARBA00030031"/>
    </source>
</evidence>
<feature type="region of interest" description="Disordered" evidence="41">
    <location>
        <begin position="997"/>
        <end position="1016"/>
    </location>
</feature>
<evidence type="ECO:0000256" key="10">
    <source>
        <dbReference type="ARBA" id="ARBA00013088"/>
    </source>
</evidence>
<dbReference type="GO" id="GO:0008203">
    <property type="term" value="P:cholesterol metabolic process"/>
    <property type="evidence" value="ECO:0007669"/>
    <property type="project" value="UniProtKB-KW"/>
</dbReference>
<evidence type="ECO:0000256" key="38">
    <source>
        <dbReference type="ARBA" id="ARBA00049372"/>
    </source>
</evidence>
<evidence type="ECO:0000256" key="36">
    <source>
        <dbReference type="ARBA" id="ARBA00049143"/>
    </source>
</evidence>
<dbReference type="SUPFAM" id="SSF49899">
    <property type="entry name" value="Concanavalin A-like lectins/glucanases"/>
    <property type="match status" value="1"/>
</dbReference>
<evidence type="ECO:0000256" key="19">
    <source>
        <dbReference type="ARBA" id="ARBA00023098"/>
    </source>
</evidence>
<evidence type="ECO:0000256" key="22">
    <source>
        <dbReference type="ARBA" id="ARBA00023221"/>
    </source>
</evidence>
<keyword evidence="42" id="KW-0732">Signal</keyword>
<dbReference type="InterPro" id="IPR029058">
    <property type="entry name" value="AB_hydrolase_fold"/>
</dbReference>
<keyword evidence="16" id="KW-0551">Lipid droplet</keyword>
<evidence type="ECO:0000256" key="34">
    <source>
        <dbReference type="ARBA" id="ARBA00048674"/>
    </source>
</evidence>
<keyword evidence="15" id="KW-0153">Cholesterol metabolism</keyword>
<evidence type="ECO:0000256" key="3">
    <source>
        <dbReference type="ARBA" id="ARBA00004236"/>
    </source>
</evidence>
<dbReference type="PROSITE" id="PS01173">
    <property type="entry name" value="LIPASE_GDXG_HIS"/>
    <property type="match status" value="1"/>
</dbReference>
<evidence type="ECO:0000256" key="14">
    <source>
        <dbReference type="ARBA" id="ARBA00022490"/>
    </source>
</evidence>
<evidence type="ECO:0000256" key="13">
    <source>
        <dbReference type="ARBA" id="ARBA00022475"/>
    </source>
</evidence>
<dbReference type="UniPathway" id="UPA00256"/>
<evidence type="ECO:0000256" key="41">
    <source>
        <dbReference type="SAM" id="MobiDB-lite"/>
    </source>
</evidence>
<comment type="catalytic activity">
    <reaction evidence="33">
        <text>1,2-di-(9Z-octadecenoyl)-glycerol + (9Z)-octadecenoate + H(+) = 1,2,3-tri-(9Z-octadecenoyl)-glycerol + H2O</text>
        <dbReference type="Rhea" id="RHEA:38379"/>
        <dbReference type="ChEBI" id="CHEBI:15377"/>
        <dbReference type="ChEBI" id="CHEBI:15378"/>
        <dbReference type="ChEBI" id="CHEBI:30823"/>
        <dbReference type="ChEBI" id="CHEBI:52323"/>
        <dbReference type="ChEBI" id="CHEBI:53753"/>
    </reaction>
    <physiologicalReaction direction="right-to-left" evidence="33">
        <dbReference type="Rhea" id="RHEA:38381"/>
    </physiologicalReaction>
</comment>
<comment type="caution">
    <text evidence="44">The sequence shown here is derived from an EMBL/GenBank/DDBJ whole genome shotgun (WGS) entry which is preliminary data.</text>
</comment>
<dbReference type="EC" id="3.1.1.23" evidence="11"/>
<dbReference type="EMBL" id="CAJNRG010000825">
    <property type="protein sequence ID" value="CAF2019098.1"/>
    <property type="molecule type" value="Genomic_DNA"/>
</dbReference>
<reference evidence="44" key="1">
    <citation type="submission" date="2021-02" db="EMBL/GenBank/DDBJ databases">
        <authorList>
            <person name="Nowell W R."/>
        </authorList>
    </citation>
    <scope>NUCLEOTIDE SEQUENCE</scope>
</reference>
<comment type="catalytic activity">
    <reaction evidence="2">
        <text>Hydrolyzes glycerol monoesters of long-chain fatty acids.</text>
        <dbReference type="EC" id="3.1.1.23"/>
    </reaction>
</comment>
<evidence type="ECO:0000256" key="18">
    <source>
        <dbReference type="ARBA" id="ARBA00022963"/>
    </source>
</evidence>
<sequence length="1190" mass="132940">MMSNQGSDAVSVLLLTLTFCRSQHVNYQCNFDIDEVSACVFTKTGGAGFPYLTTITGTLPGSKPTQPLSDVTSIESLTTANNQRCQVPYIHTPGNWNMLFCRRYTATNYTRPTTSELEQCSIGKFANIRGGSSAGVYDQTYSANVQQTSSIIQCLDFYYYISDTLNDARMQVGCKLNTDAEQIVEVTPQAENKWHHSQSSFMAPSSPYQLAFRMIRNGPSTHFYFSLDEIKIYDGPCGSPTTATVPTESSSVIDNSITDLITPETTIAERTITSLLIPDTTTSMITTEITTTMEMTREITTAMTQETTTTTTRETITEAEETTAMTKNRSRSTTTISSKSNNLDLILGLALGIPAIVTLERVLCTMLKRVKHHEYRKYSFSIANNDELSSNDETINSIPNYSSMSPVHTTKSNENSSTSSSFFKPITKLILPTRTDSKSSSFIPSSSDSSPKMRSSTTIPSDLNHLPRLQKKTSTAMIPTPETIDVNLNFDATYLQVRELATINCGYFSQQKNDICRKFERLLTQLLHSLELTLPLIRYLIDNFHHFDYSPEIRANGYRTLVVSHGHACLRTLDILRQVDGKRAGILFNLMHSSKLFQDLDCWTKVLTSMQHMLSFAVQMLGFTDKKCLYIDATQVPMDLELDYFKIVAFDSENFFGRACGFQFAQSLETMITFILAGLAAYHETYNRSIPFAAASLATAPKYIIFPEQRAAKCSAIFRDCDYLFCKSFWNLVDHDFIKRGSRYIAPNVTVSKYFRIGPQPIEIDSIVIPPPAASAGVDEPNELPSSNIGSGSDSPTGSGTMQSKQLVSIKLLSHEMREGMDKLPLKKSDFETSSKKILPMSDQLLMHVHGGGFIATSSTTHEVYLKPWALGLEIPIVSVDYSLAPEYPFPRAVEECFYAYAWILKNASKLGWTGKTLLLVGDSAGGNLITIVTIKAIEAGLRKPDGIICFYTPFLLRYSISPSRLMAVMDPLLNTSFLWRCLAAYAGIKSDDELVSPTVSGNSTPEKQRKIDSKRVSPNQIVPGEEDISEPIKLEVKDIYYARLAEIMGSHQAYFLRKLRESPLPSHHHMSPLCASDDILRQFPTTHLVACHLDPLLDDSLAFARRLRLLSVEHHITVVENLPCARDPFIDDNVEFARRLRALNVPHRLVVVDEWPHGYLDYGFAANDLAQYNTGMMTMLQNIVQQSSR</sequence>
<keyword evidence="22" id="KW-0753">Steroid metabolism</keyword>
<comment type="subcellular location">
    <subcellularLocation>
        <location evidence="3">Cell membrane</location>
    </subcellularLocation>
    <subcellularLocation>
        <location evidence="6">Cytoplasm</location>
        <location evidence="6">Cytosol</location>
    </subcellularLocation>
    <subcellularLocation>
        <location evidence="5">Lipid droplet</location>
    </subcellularLocation>
    <subcellularLocation>
        <location evidence="4">Membrane</location>
        <location evidence="4">Caveola</location>
    </subcellularLocation>
</comment>
<comment type="catalytic activity">
    <reaction evidence="29">
        <text>2-(5Z,8Z,11Z,14Z-eicosatetraenoyl)-glycerol + H2O = glycerol + (5Z,8Z,11Z,14Z)-eicosatetraenoate + H(+)</text>
        <dbReference type="Rhea" id="RHEA:26132"/>
        <dbReference type="ChEBI" id="CHEBI:15377"/>
        <dbReference type="ChEBI" id="CHEBI:15378"/>
        <dbReference type="ChEBI" id="CHEBI:17754"/>
        <dbReference type="ChEBI" id="CHEBI:32395"/>
        <dbReference type="ChEBI" id="CHEBI:52392"/>
    </reaction>
    <physiologicalReaction direction="left-to-right" evidence="29">
        <dbReference type="Rhea" id="RHEA:26133"/>
    </physiologicalReaction>
</comment>
<evidence type="ECO:0000256" key="5">
    <source>
        <dbReference type="ARBA" id="ARBA00004502"/>
    </source>
</evidence>
<dbReference type="InterPro" id="IPR013320">
    <property type="entry name" value="ConA-like_dom_sf"/>
</dbReference>
<dbReference type="InterPro" id="IPR000998">
    <property type="entry name" value="MAM_dom"/>
</dbReference>
<comment type="catalytic activity">
    <reaction evidence="31">
        <text>a diacylglycerol + H2O = a monoacylglycerol + a fatty acid + H(+)</text>
        <dbReference type="Rhea" id="RHEA:32731"/>
        <dbReference type="ChEBI" id="CHEBI:15377"/>
        <dbReference type="ChEBI" id="CHEBI:15378"/>
        <dbReference type="ChEBI" id="CHEBI:17408"/>
        <dbReference type="ChEBI" id="CHEBI:18035"/>
        <dbReference type="ChEBI" id="CHEBI:28868"/>
        <dbReference type="EC" id="3.1.1.79"/>
    </reaction>
</comment>
<evidence type="ECO:0000256" key="35">
    <source>
        <dbReference type="ARBA" id="ARBA00049053"/>
    </source>
</evidence>
<dbReference type="GO" id="GO:0005901">
    <property type="term" value="C:caveola"/>
    <property type="evidence" value="ECO:0007669"/>
    <property type="project" value="UniProtKB-SubCell"/>
</dbReference>
<feature type="region of interest" description="Disordered" evidence="41">
    <location>
        <begin position="397"/>
        <end position="420"/>
    </location>
</feature>
<comment type="catalytic activity">
    <reaction evidence="30">
        <text>cholesteryl (9Z-octadecenoate) + H2O = cholesterol + (9Z)-octadecenoate + H(+)</text>
        <dbReference type="Rhea" id="RHEA:33875"/>
        <dbReference type="ChEBI" id="CHEBI:15377"/>
        <dbReference type="ChEBI" id="CHEBI:15378"/>
        <dbReference type="ChEBI" id="CHEBI:16113"/>
        <dbReference type="ChEBI" id="CHEBI:30823"/>
        <dbReference type="ChEBI" id="CHEBI:46898"/>
    </reaction>
    <physiologicalReaction direction="left-to-right" evidence="30">
        <dbReference type="Rhea" id="RHEA:33876"/>
    </physiologicalReaction>
</comment>
<comment type="similarity">
    <text evidence="9">Belongs to the 'GDXG' lipolytic enzyme family.</text>
</comment>
<feature type="chain" id="PRO_5033048086" description="Hormone-sensitive lipase" evidence="42">
    <location>
        <begin position="23"/>
        <end position="1190"/>
    </location>
</feature>
<evidence type="ECO:0000313" key="45">
    <source>
        <dbReference type="Proteomes" id="UP000663887"/>
    </source>
</evidence>
<comment type="pathway">
    <text evidence="8">Lipid metabolism.</text>
</comment>
<dbReference type="EC" id="3.1.1.79" evidence="10"/>
<name>A0A816MNQ2_9BILA</name>
<proteinExistence type="inferred from homology"/>
<comment type="catalytic activity">
    <reaction evidence="37">
        <text>a monoacylglycerol + H2O = glycerol + a fatty acid + H(+)</text>
        <dbReference type="Rhea" id="RHEA:15245"/>
        <dbReference type="ChEBI" id="CHEBI:15377"/>
        <dbReference type="ChEBI" id="CHEBI:15378"/>
        <dbReference type="ChEBI" id="CHEBI:17408"/>
        <dbReference type="ChEBI" id="CHEBI:17754"/>
        <dbReference type="ChEBI" id="CHEBI:28868"/>
        <dbReference type="EC" id="3.1.1.79"/>
    </reaction>
</comment>
<evidence type="ECO:0000256" key="26">
    <source>
        <dbReference type="ARBA" id="ARBA00046695"/>
    </source>
</evidence>
<feature type="compositionally biased region" description="Low complexity" evidence="41">
    <location>
        <begin position="410"/>
        <end position="420"/>
    </location>
</feature>
<comment type="catalytic activity">
    <reaction evidence="23">
        <text>1-O-hexadecyl-2-acetyl-sn-glycerol + H2O = 1-O-hexadecyl-sn-glycerol + acetate + H(+)</text>
        <dbReference type="Rhea" id="RHEA:38563"/>
        <dbReference type="ChEBI" id="CHEBI:15377"/>
        <dbReference type="ChEBI" id="CHEBI:15378"/>
        <dbReference type="ChEBI" id="CHEBI:30089"/>
        <dbReference type="ChEBI" id="CHEBI:34115"/>
        <dbReference type="ChEBI" id="CHEBI:75936"/>
    </reaction>
    <physiologicalReaction direction="left-to-right" evidence="23">
        <dbReference type="Rhea" id="RHEA:38564"/>
    </physiologicalReaction>
</comment>
<comment type="catalytic activity">
    <reaction evidence="32">
        <text>1,2,3-tri-(9Z-octadecenoyl)-glycerol + H2O = di-(9Z)-octadecenoylglycerol + (9Z)-octadecenoate + H(+)</text>
        <dbReference type="Rhea" id="RHEA:38575"/>
        <dbReference type="ChEBI" id="CHEBI:15377"/>
        <dbReference type="ChEBI" id="CHEBI:15378"/>
        <dbReference type="ChEBI" id="CHEBI:30823"/>
        <dbReference type="ChEBI" id="CHEBI:53753"/>
        <dbReference type="ChEBI" id="CHEBI:75945"/>
    </reaction>
    <physiologicalReaction direction="left-to-right" evidence="32">
        <dbReference type="Rhea" id="RHEA:38576"/>
    </physiologicalReaction>
</comment>
<dbReference type="Gene3D" id="3.40.50.1820">
    <property type="entry name" value="alpha/beta hydrolase"/>
    <property type="match status" value="2"/>
</dbReference>
<dbReference type="AlphaFoldDB" id="A0A816MNQ2"/>
<keyword evidence="20" id="KW-0472">Membrane</keyword>
<evidence type="ECO:0000256" key="17">
    <source>
        <dbReference type="ARBA" id="ARBA00022801"/>
    </source>
</evidence>
<comment type="catalytic activity">
    <reaction evidence="1">
        <text>a triacylglycerol + H2O = a diacylglycerol + a fatty acid + H(+)</text>
        <dbReference type="Rhea" id="RHEA:12044"/>
        <dbReference type="ChEBI" id="CHEBI:15377"/>
        <dbReference type="ChEBI" id="CHEBI:15378"/>
        <dbReference type="ChEBI" id="CHEBI:17855"/>
        <dbReference type="ChEBI" id="CHEBI:18035"/>
        <dbReference type="ChEBI" id="CHEBI:28868"/>
        <dbReference type="EC" id="3.1.1.79"/>
    </reaction>
</comment>
<comment type="catalytic activity">
    <reaction evidence="38">
        <text>1,3-di-(9Z-octadecenoyl)-glycerol + H2O = 1-(9Z-octadecenoyl)-glycerol + (9Z)-octadecenoate + H(+)</text>
        <dbReference type="Rhea" id="RHEA:39939"/>
        <dbReference type="ChEBI" id="CHEBI:15377"/>
        <dbReference type="ChEBI" id="CHEBI:15378"/>
        <dbReference type="ChEBI" id="CHEBI:30823"/>
        <dbReference type="ChEBI" id="CHEBI:75342"/>
        <dbReference type="ChEBI" id="CHEBI:75735"/>
    </reaction>
    <physiologicalReaction direction="left-to-right" evidence="38">
        <dbReference type="Rhea" id="RHEA:39940"/>
    </physiologicalReaction>
</comment>
<evidence type="ECO:0000256" key="28">
    <source>
        <dbReference type="ARBA" id="ARBA00047458"/>
    </source>
</evidence>
<dbReference type="GO" id="GO:0005811">
    <property type="term" value="C:lipid droplet"/>
    <property type="evidence" value="ECO:0007669"/>
    <property type="project" value="UniProtKB-SubCell"/>
</dbReference>
<dbReference type="GO" id="GO:0005829">
    <property type="term" value="C:cytosol"/>
    <property type="evidence" value="ECO:0007669"/>
    <property type="project" value="UniProtKB-SubCell"/>
</dbReference>
<dbReference type="SUPFAM" id="SSF53474">
    <property type="entry name" value="alpha/beta-Hydrolases"/>
    <property type="match status" value="1"/>
</dbReference>
<keyword evidence="21" id="KW-1207">Sterol metabolism</keyword>
<feature type="compositionally biased region" description="Low complexity" evidence="41">
    <location>
        <begin position="790"/>
        <end position="801"/>
    </location>
</feature>
<dbReference type="Gene3D" id="2.60.120.200">
    <property type="match status" value="1"/>
</dbReference>
<dbReference type="InterPro" id="IPR010468">
    <property type="entry name" value="HSL_N"/>
</dbReference>
<evidence type="ECO:0000256" key="33">
    <source>
        <dbReference type="ARBA" id="ARBA00048657"/>
    </source>
</evidence>
<dbReference type="InterPro" id="IPR002168">
    <property type="entry name" value="Lipase_GDXG_HIS_AS"/>
</dbReference>
<comment type="subunit">
    <text evidence="26">Monomer and homodimer. Interacts with CAVIN1 in the adipocyte cytoplasm. Interacts with PLIN5.</text>
</comment>
<evidence type="ECO:0000256" key="37">
    <source>
        <dbReference type="ARBA" id="ARBA00049208"/>
    </source>
</evidence>
<comment type="catalytic activity">
    <reaction evidence="35">
        <text>all-trans-retinyl hexadecanoate + H2O = all-trans-retinol + hexadecanoate + H(+)</text>
        <dbReference type="Rhea" id="RHEA:13933"/>
        <dbReference type="ChEBI" id="CHEBI:7896"/>
        <dbReference type="ChEBI" id="CHEBI:15377"/>
        <dbReference type="ChEBI" id="CHEBI:15378"/>
        <dbReference type="ChEBI" id="CHEBI:17336"/>
        <dbReference type="ChEBI" id="CHEBI:17616"/>
    </reaction>
    <physiologicalReaction direction="left-to-right" evidence="35">
        <dbReference type="Rhea" id="RHEA:13934"/>
    </physiologicalReaction>
</comment>
<gene>
    <name evidence="44" type="ORF">XDN619_LOCUS4213</name>
</gene>
<evidence type="ECO:0000256" key="20">
    <source>
        <dbReference type="ARBA" id="ARBA00023136"/>
    </source>
</evidence>
<evidence type="ECO:0000256" key="21">
    <source>
        <dbReference type="ARBA" id="ARBA00023166"/>
    </source>
</evidence>
<evidence type="ECO:0000256" key="9">
    <source>
        <dbReference type="ARBA" id="ARBA00010515"/>
    </source>
</evidence>
<evidence type="ECO:0000256" key="29">
    <source>
        <dbReference type="ARBA" id="ARBA00047476"/>
    </source>
</evidence>
<dbReference type="GO" id="GO:0047372">
    <property type="term" value="F:monoacylglycerol lipase activity"/>
    <property type="evidence" value="ECO:0007669"/>
    <property type="project" value="UniProtKB-EC"/>
</dbReference>
<evidence type="ECO:0000259" key="43">
    <source>
        <dbReference type="PROSITE" id="PS50060"/>
    </source>
</evidence>
<feature type="region of interest" description="Disordered" evidence="41">
    <location>
        <begin position="779"/>
        <end position="802"/>
    </location>
</feature>
<comment type="catalytic activity">
    <reaction evidence="28">
        <text>1,2-di-(9Z-octadecenoyl)-glycerol + H2O = 2-(9Z-octadecenoyl)-glycerol + (9Z)-octadecenoate + H(+)</text>
        <dbReference type="Rhea" id="RHEA:38659"/>
        <dbReference type="ChEBI" id="CHEBI:15377"/>
        <dbReference type="ChEBI" id="CHEBI:15378"/>
        <dbReference type="ChEBI" id="CHEBI:30823"/>
        <dbReference type="ChEBI" id="CHEBI:52323"/>
        <dbReference type="ChEBI" id="CHEBI:73990"/>
    </reaction>
    <physiologicalReaction direction="left-to-right" evidence="28">
        <dbReference type="Rhea" id="RHEA:38660"/>
    </physiologicalReaction>
</comment>
<comment type="catalytic activity">
    <reaction evidence="34">
        <text>1,2-di-(9Z-octadecenoyl)-glycerol + H2O = (9Z-octadecenoyl)-glycerol + (9Z)-octadecenoate + H(+)</text>
        <dbReference type="Rhea" id="RHEA:38455"/>
        <dbReference type="ChEBI" id="CHEBI:15377"/>
        <dbReference type="ChEBI" id="CHEBI:15378"/>
        <dbReference type="ChEBI" id="CHEBI:30823"/>
        <dbReference type="ChEBI" id="CHEBI:52323"/>
        <dbReference type="ChEBI" id="CHEBI:75937"/>
    </reaction>
    <physiologicalReaction direction="left-to-right" evidence="34">
        <dbReference type="Rhea" id="RHEA:38456"/>
    </physiologicalReaction>
</comment>
<dbReference type="InterPro" id="IPR013094">
    <property type="entry name" value="AB_hydrolase_3"/>
</dbReference>
<evidence type="ECO:0000256" key="12">
    <source>
        <dbReference type="ARBA" id="ARBA00015845"/>
    </source>
</evidence>
<feature type="compositionally biased region" description="Low complexity" evidence="41">
    <location>
        <begin position="438"/>
        <end position="456"/>
    </location>
</feature>
<evidence type="ECO:0000313" key="44">
    <source>
        <dbReference type="EMBL" id="CAF2019098.1"/>
    </source>
</evidence>